<reference evidence="12" key="1">
    <citation type="submission" date="2019-09" db="UniProtKB">
        <authorList>
            <consortium name="WormBaseParasite"/>
        </authorList>
    </citation>
    <scope>IDENTIFICATION</scope>
</reference>
<name>A0A183F624_HELPZ</name>
<evidence type="ECO:0000313" key="11">
    <source>
        <dbReference type="Proteomes" id="UP000050761"/>
    </source>
</evidence>
<evidence type="ECO:0000256" key="9">
    <source>
        <dbReference type="ARBA" id="ARBA00023136"/>
    </source>
</evidence>
<dbReference type="PANTHER" id="PTHR13205">
    <property type="entry name" value="TRANSMEMBRANE PROTEIN 15-RELATED"/>
    <property type="match status" value="1"/>
</dbReference>
<evidence type="ECO:0000313" key="12">
    <source>
        <dbReference type="WBParaSite" id="HPBE_0000161601-mRNA-1"/>
    </source>
</evidence>
<evidence type="ECO:0000256" key="4">
    <source>
        <dbReference type="ARBA" id="ARBA00022679"/>
    </source>
</evidence>
<feature type="transmembrane region" description="Helical" evidence="10">
    <location>
        <begin position="12"/>
        <end position="29"/>
    </location>
</feature>
<evidence type="ECO:0000256" key="8">
    <source>
        <dbReference type="ARBA" id="ARBA00022989"/>
    </source>
</evidence>
<sequence>LLAFKDGQDADILLTPIYLLFGVFLPLFLSPNDESPHLYHLVGVAAVGVGDSFAAIIGLNYGKTKWPRTNKTVEGSLAMFSAIVIFLMASQPFCSAPSPSCVVIFFVSLILSVVEAITENIDNILLPIVGYLLL</sequence>
<evidence type="ECO:0000256" key="1">
    <source>
        <dbReference type="ARBA" id="ARBA00004477"/>
    </source>
</evidence>
<protein>
    <recommendedName>
        <fullName evidence="3">dolichol kinase</fullName>
        <ecNumber evidence="3">2.7.1.108</ecNumber>
    </recommendedName>
</protein>
<organism evidence="11 12">
    <name type="scientific">Heligmosomoides polygyrus</name>
    <name type="common">Parasitic roundworm</name>
    <dbReference type="NCBI Taxonomy" id="6339"/>
    <lineage>
        <taxon>Eukaryota</taxon>
        <taxon>Metazoa</taxon>
        <taxon>Ecdysozoa</taxon>
        <taxon>Nematoda</taxon>
        <taxon>Chromadorea</taxon>
        <taxon>Rhabditida</taxon>
        <taxon>Rhabditina</taxon>
        <taxon>Rhabditomorpha</taxon>
        <taxon>Strongyloidea</taxon>
        <taxon>Heligmosomidae</taxon>
        <taxon>Heligmosomoides</taxon>
    </lineage>
</organism>
<dbReference type="WBParaSite" id="HPBE_0000161601-mRNA-1">
    <property type="protein sequence ID" value="HPBE_0000161601-mRNA-1"/>
    <property type="gene ID" value="HPBE_0000161601"/>
</dbReference>
<dbReference type="InterPro" id="IPR032974">
    <property type="entry name" value="Polypren_kinase"/>
</dbReference>
<keyword evidence="11" id="KW-1185">Reference proteome</keyword>
<feature type="transmembrane region" description="Helical" evidence="10">
    <location>
        <begin position="41"/>
        <end position="61"/>
    </location>
</feature>
<dbReference type="GO" id="GO:0004168">
    <property type="term" value="F:dolichol kinase activity"/>
    <property type="evidence" value="ECO:0007669"/>
    <property type="project" value="UniProtKB-EC"/>
</dbReference>
<dbReference type="EC" id="2.7.1.108" evidence="3"/>
<keyword evidence="5 10" id="KW-0812">Transmembrane</keyword>
<comment type="subcellular location">
    <subcellularLocation>
        <location evidence="1">Endoplasmic reticulum membrane</location>
        <topology evidence="1">Multi-pass membrane protein</topology>
    </subcellularLocation>
</comment>
<accession>A0A183F624</accession>
<dbReference type="Proteomes" id="UP000050761">
    <property type="component" value="Unassembled WGS sequence"/>
</dbReference>
<feature type="transmembrane region" description="Helical" evidence="10">
    <location>
        <begin position="96"/>
        <end position="117"/>
    </location>
</feature>
<dbReference type="PANTHER" id="PTHR13205:SF15">
    <property type="entry name" value="DOLICHOL KINASE"/>
    <property type="match status" value="1"/>
</dbReference>
<evidence type="ECO:0000256" key="10">
    <source>
        <dbReference type="SAM" id="Phobius"/>
    </source>
</evidence>
<evidence type="ECO:0000256" key="2">
    <source>
        <dbReference type="ARBA" id="ARBA00010794"/>
    </source>
</evidence>
<keyword evidence="9 10" id="KW-0472">Membrane</keyword>
<dbReference type="AlphaFoldDB" id="A0A183F624"/>
<feature type="transmembrane region" description="Helical" evidence="10">
    <location>
        <begin position="73"/>
        <end position="90"/>
    </location>
</feature>
<evidence type="ECO:0000256" key="3">
    <source>
        <dbReference type="ARBA" id="ARBA00012132"/>
    </source>
</evidence>
<evidence type="ECO:0000256" key="6">
    <source>
        <dbReference type="ARBA" id="ARBA00022777"/>
    </source>
</evidence>
<comment type="similarity">
    <text evidence="2">Belongs to the polyprenol kinase family.</text>
</comment>
<proteinExistence type="inferred from homology"/>
<keyword evidence="6" id="KW-0418">Kinase</keyword>
<dbReference type="GO" id="GO:0005789">
    <property type="term" value="C:endoplasmic reticulum membrane"/>
    <property type="evidence" value="ECO:0007669"/>
    <property type="project" value="UniProtKB-SubCell"/>
</dbReference>
<evidence type="ECO:0000256" key="5">
    <source>
        <dbReference type="ARBA" id="ARBA00022692"/>
    </source>
</evidence>
<keyword evidence="8 10" id="KW-1133">Transmembrane helix</keyword>
<keyword evidence="4" id="KW-0808">Transferase</keyword>
<dbReference type="GO" id="GO:0043048">
    <property type="term" value="P:dolichyl monophosphate biosynthetic process"/>
    <property type="evidence" value="ECO:0007669"/>
    <property type="project" value="TreeGrafter"/>
</dbReference>
<keyword evidence="7" id="KW-0256">Endoplasmic reticulum</keyword>
<evidence type="ECO:0000256" key="7">
    <source>
        <dbReference type="ARBA" id="ARBA00022824"/>
    </source>
</evidence>
<dbReference type="Pfam" id="PF01148">
    <property type="entry name" value="CTP_transf_1"/>
    <property type="match status" value="1"/>
</dbReference>